<comment type="caution">
    <text evidence="2">The sequence shown here is derived from an EMBL/GenBank/DDBJ whole genome shotgun (WGS) entry which is preliminary data.</text>
</comment>
<gene>
    <name evidence="2" type="ORF">GGQ60_001797</name>
</gene>
<dbReference type="EMBL" id="JACIEF010000002">
    <property type="protein sequence ID" value="MBB4107816.1"/>
    <property type="molecule type" value="Genomic_DNA"/>
</dbReference>
<protein>
    <recommendedName>
        <fullName evidence="4">PEP-CTERM protein-sorting domain-containing protein</fullName>
    </recommendedName>
</protein>
<sequence>MRYLRFFLLAIFTCFLSNVQAQTGCIKYYGPGFDNVYYPNNLGTTGLFGPNYGGTPVSIPAGCWPTEPASTSTRECTIGTVYGGLLLQNHIQCPIDDYLPILILLAGFTGTMFIRKRVGTI</sequence>
<reference evidence="2 3" key="1">
    <citation type="submission" date="2020-08" db="EMBL/GenBank/DDBJ databases">
        <title>Genomic Encyclopedia of Type Strains, Phase IV (KMG-IV): sequencing the most valuable type-strain genomes for metagenomic binning, comparative biology and taxonomic classification.</title>
        <authorList>
            <person name="Goeker M."/>
        </authorList>
    </citation>
    <scope>NUCLEOTIDE SEQUENCE [LARGE SCALE GENOMIC DNA]</scope>
    <source>
        <strain evidence="2 3">DSM 100774</strain>
    </source>
</reference>
<evidence type="ECO:0000256" key="1">
    <source>
        <dbReference type="SAM" id="SignalP"/>
    </source>
</evidence>
<keyword evidence="1" id="KW-0732">Signal</keyword>
<evidence type="ECO:0000313" key="3">
    <source>
        <dbReference type="Proteomes" id="UP000532273"/>
    </source>
</evidence>
<dbReference type="Proteomes" id="UP000532273">
    <property type="component" value="Unassembled WGS sequence"/>
</dbReference>
<evidence type="ECO:0000313" key="2">
    <source>
        <dbReference type="EMBL" id="MBB4107816.1"/>
    </source>
</evidence>
<organism evidence="2 3">
    <name type="scientific">Pedobacter zeae</name>
    <dbReference type="NCBI Taxonomy" id="1737356"/>
    <lineage>
        <taxon>Bacteria</taxon>
        <taxon>Pseudomonadati</taxon>
        <taxon>Bacteroidota</taxon>
        <taxon>Sphingobacteriia</taxon>
        <taxon>Sphingobacteriales</taxon>
        <taxon>Sphingobacteriaceae</taxon>
        <taxon>Pedobacter</taxon>
    </lineage>
</organism>
<proteinExistence type="predicted"/>
<feature type="chain" id="PRO_5031306658" description="PEP-CTERM protein-sorting domain-containing protein" evidence="1">
    <location>
        <begin position="22"/>
        <end position="121"/>
    </location>
</feature>
<name>A0A7W6K9R1_9SPHI</name>
<accession>A0A7W6K9R1</accession>
<feature type="signal peptide" evidence="1">
    <location>
        <begin position="1"/>
        <end position="21"/>
    </location>
</feature>
<evidence type="ECO:0008006" key="4">
    <source>
        <dbReference type="Google" id="ProtNLM"/>
    </source>
</evidence>
<dbReference type="AlphaFoldDB" id="A0A7W6K9R1"/>